<evidence type="ECO:0000313" key="2">
    <source>
        <dbReference type="EMBL" id="CAJ1388559.1"/>
    </source>
</evidence>
<feature type="compositionally biased region" description="Basic and acidic residues" evidence="1">
    <location>
        <begin position="89"/>
        <end position="106"/>
    </location>
</feature>
<gene>
    <name evidence="2" type="ORF">EVOR1521_LOCUS14393</name>
</gene>
<proteinExistence type="predicted"/>
<feature type="region of interest" description="Disordered" evidence="1">
    <location>
        <begin position="83"/>
        <end position="109"/>
    </location>
</feature>
<dbReference type="Proteomes" id="UP001178507">
    <property type="component" value="Unassembled WGS sequence"/>
</dbReference>
<name>A0AA36N2U4_9DINO</name>
<sequence length="136" mass="15065">MAVEAVLQAARWEFQELTERTLQRLRAAVEKELADAKAEVKAELSRQEPTAQDEACEAAAQAPTPRCKAGREAWQNAPPLMEVLPEGTDEAHPCDAHPGHGSERPKRGTTQLRAIFERKASKSEMHGFLGGSEWMF</sequence>
<dbReference type="EMBL" id="CAUJNA010001713">
    <property type="protein sequence ID" value="CAJ1388559.1"/>
    <property type="molecule type" value="Genomic_DNA"/>
</dbReference>
<feature type="region of interest" description="Disordered" evidence="1">
    <location>
        <begin position="40"/>
        <end position="71"/>
    </location>
</feature>
<evidence type="ECO:0000313" key="3">
    <source>
        <dbReference type="Proteomes" id="UP001178507"/>
    </source>
</evidence>
<organism evidence="2 3">
    <name type="scientific">Effrenium voratum</name>
    <dbReference type="NCBI Taxonomy" id="2562239"/>
    <lineage>
        <taxon>Eukaryota</taxon>
        <taxon>Sar</taxon>
        <taxon>Alveolata</taxon>
        <taxon>Dinophyceae</taxon>
        <taxon>Suessiales</taxon>
        <taxon>Symbiodiniaceae</taxon>
        <taxon>Effrenium</taxon>
    </lineage>
</organism>
<evidence type="ECO:0000256" key="1">
    <source>
        <dbReference type="SAM" id="MobiDB-lite"/>
    </source>
</evidence>
<dbReference type="AlphaFoldDB" id="A0AA36N2U4"/>
<accession>A0AA36N2U4</accession>
<reference evidence="2" key="1">
    <citation type="submission" date="2023-08" db="EMBL/GenBank/DDBJ databases">
        <authorList>
            <person name="Chen Y."/>
            <person name="Shah S."/>
            <person name="Dougan E. K."/>
            <person name="Thang M."/>
            <person name="Chan C."/>
        </authorList>
    </citation>
    <scope>NUCLEOTIDE SEQUENCE</scope>
</reference>
<comment type="caution">
    <text evidence="2">The sequence shown here is derived from an EMBL/GenBank/DDBJ whole genome shotgun (WGS) entry which is preliminary data.</text>
</comment>
<protein>
    <submittedName>
        <fullName evidence="2">Uncharacterized protein</fullName>
    </submittedName>
</protein>
<keyword evidence="3" id="KW-1185">Reference proteome</keyword>